<sequence length="71" mass="7525">MVAIGTPDYRWNRVRCLSPFLSWHSCIKGSAHPASAPCTLVGIAVRVAFATEMVLGNTNKSLAAISATVHA</sequence>
<dbReference type="EMBL" id="FUEG01000009">
    <property type="protein sequence ID" value="SJL08625.1"/>
    <property type="molecule type" value="Genomic_DNA"/>
</dbReference>
<proteinExistence type="predicted"/>
<accession>A0A284RIQ8</accession>
<gene>
    <name evidence="1" type="ORF">ARMOST_11992</name>
</gene>
<reference evidence="2" key="1">
    <citation type="journal article" date="2017" name="Nat. Ecol. Evol.">
        <title>Genome expansion and lineage-specific genetic innovations in the forest pathogenic fungi Armillaria.</title>
        <authorList>
            <person name="Sipos G."/>
            <person name="Prasanna A.N."/>
            <person name="Walter M.C."/>
            <person name="O'Connor E."/>
            <person name="Balint B."/>
            <person name="Krizsan K."/>
            <person name="Kiss B."/>
            <person name="Hess J."/>
            <person name="Varga T."/>
            <person name="Slot J."/>
            <person name="Riley R."/>
            <person name="Boka B."/>
            <person name="Rigling D."/>
            <person name="Barry K."/>
            <person name="Lee J."/>
            <person name="Mihaltcheva S."/>
            <person name="LaButti K."/>
            <person name="Lipzen A."/>
            <person name="Waldron R."/>
            <person name="Moloney N.M."/>
            <person name="Sperisen C."/>
            <person name="Kredics L."/>
            <person name="Vagvoelgyi C."/>
            <person name="Patrignani A."/>
            <person name="Fitzpatrick D."/>
            <person name="Nagy I."/>
            <person name="Doyle S."/>
            <person name="Anderson J.B."/>
            <person name="Grigoriev I.V."/>
            <person name="Gueldener U."/>
            <person name="Muensterkoetter M."/>
            <person name="Nagy L.G."/>
        </authorList>
    </citation>
    <scope>NUCLEOTIDE SEQUENCE [LARGE SCALE GENOMIC DNA]</scope>
    <source>
        <strain evidence="2">C18/9</strain>
    </source>
</reference>
<evidence type="ECO:0000313" key="2">
    <source>
        <dbReference type="Proteomes" id="UP000219338"/>
    </source>
</evidence>
<organism evidence="1 2">
    <name type="scientific">Armillaria ostoyae</name>
    <name type="common">Armillaria root rot fungus</name>
    <dbReference type="NCBI Taxonomy" id="47428"/>
    <lineage>
        <taxon>Eukaryota</taxon>
        <taxon>Fungi</taxon>
        <taxon>Dikarya</taxon>
        <taxon>Basidiomycota</taxon>
        <taxon>Agaricomycotina</taxon>
        <taxon>Agaricomycetes</taxon>
        <taxon>Agaricomycetidae</taxon>
        <taxon>Agaricales</taxon>
        <taxon>Marasmiineae</taxon>
        <taxon>Physalacriaceae</taxon>
        <taxon>Armillaria</taxon>
    </lineage>
</organism>
<dbReference type="Proteomes" id="UP000219338">
    <property type="component" value="Unassembled WGS sequence"/>
</dbReference>
<evidence type="ECO:0000313" key="1">
    <source>
        <dbReference type="EMBL" id="SJL08625.1"/>
    </source>
</evidence>
<dbReference type="AlphaFoldDB" id="A0A284RIQ8"/>
<name>A0A284RIQ8_ARMOS</name>
<keyword evidence="2" id="KW-1185">Reference proteome</keyword>
<protein>
    <submittedName>
        <fullName evidence="1">Uncharacterized protein</fullName>
    </submittedName>
</protein>